<evidence type="ECO:0000256" key="4">
    <source>
        <dbReference type="ARBA" id="ARBA00022801"/>
    </source>
</evidence>
<feature type="domain" description="Sulfatase N-terminal" evidence="9">
    <location>
        <begin position="27"/>
        <end position="231"/>
    </location>
</feature>
<protein>
    <submittedName>
        <fullName evidence="10">Arylsulfatase B</fullName>
    </submittedName>
</protein>
<dbReference type="GO" id="GO:0008484">
    <property type="term" value="F:sulfuric ester hydrolase activity"/>
    <property type="evidence" value="ECO:0007669"/>
    <property type="project" value="InterPro"/>
</dbReference>
<dbReference type="Pfam" id="PF00884">
    <property type="entry name" value="Sulfatase"/>
    <property type="match status" value="2"/>
</dbReference>
<accession>A0A087UZK4</accession>
<dbReference type="OMA" id="WNISETW"/>
<organism evidence="10 11">
    <name type="scientific">Stegodyphus mimosarum</name>
    <name type="common">African social velvet spider</name>
    <dbReference type="NCBI Taxonomy" id="407821"/>
    <lineage>
        <taxon>Eukaryota</taxon>
        <taxon>Metazoa</taxon>
        <taxon>Ecdysozoa</taxon>
        <taxon>Arthropoda</taxon>
        <taxon>Chelicerata</taxon>
        <taxon>Arachnida</taxon>
        <taxon>Araneae</taxon>
        <taxon>Araneomorphae</taxon>
        <taxon>Entelegynae</taxon>
        <taxon>Eresoidea</taxon>
        <taxon>Eresidae</taxon>
        <taxon>Stegodyphus</taxon>
    </lineage>
</organism>
<keyword evidence="5" id="KW-0106">Calcium</keyword>
<evidence type="ECO:0000256" key="1">
    <source>
        <dbReference type="ARBA" id="ARBA00001913"/>
    </source>
</evidence>
<evidence type="ECO:0000256" key="3">
    <source>
        <dbReference type="ARBA" id="ARBA00022723"/>
    </source>
</evidence>
<feature type="region of interest" description="Disordered" evidence="7">
    <location>
        <begin position="253"/>
        <end position="272"/>
    </location>
</feature>
<keyword evidence="8" id="KW-0732">Signal</keyword>
<dbReference type="SUPFAM" id="SSF53649">
    <property type="entry name" value="Alkaline phosphatase-like"/>
    <property type="match status" value="1"/>
</dbReference>
<dbReference type="InterPro" id="IPR024607">
    <property type="entry name" value="Sulfatase_CS"/>
</dbReference>
<dbReference type="PANTHER" id="PTHR10342">
    <property type="entry name" value="ARYLSULFATASE"/>
    <property type="match status" value="1"/>
</dbReference>
<dbReference type="Proteomes" id="UP000054359">
    <property type="component" value="Unassembled WGS sequence"/>
</dbReference>
<comment type="similarity">
    <text evidence="2">Belongs to the sulfatase family.</text>
</comment>
<name>A0A087UZK4_STEMI</name>
<dbReference type="OrthoDB" id="103349at2759"/>
<dbReference type="InterPro" id="IPR047115">
    <property type="entry name" value="ARSB"/>
</dbReference>
<evidence type="ECO:0000256" key="7">
    <source>
        <dbReference type="SAM" id="MobiDB-lite"/>
    </source>
</evidence>
<evidence type="ECO:0000256" key="5">
    <source>
        <dbReference type="ARBA" id="ARBA00022837"/>
    </source>
</evidence>
<evidence type="ECO:0000313" key="11">
    <source>
        <dbReference type="Proteomes" id="UP000054359"/>
    </source>
</evidence>
<evidence type="ECO:0000256" key="6">
    <source>
        <dbReference type="ARBA" id="ARBA00023180"/>
    </source>
</evidence>
<feature type="signal peptide" evidence="8">
    <location>
        <begin position="1"/>
        <end position="16"/>
    </location>
</feature>
<feature type="non-terminal residue" evidence="10">
    <location>
        <position position="525"/>
    </location>
</feature>
<comment type="cofactor">
    <cofactor evidence="1">
        <name>Ca(2+)</name>
        <dbReference type="ChEBI" id="CHEBI:29108"/>
    </cofactor>
</comment>
<sequence length="525" mass="58372">MILLPLLAAGFAAIWAEEVEETKTGTPHIIFVLADDLGWNDVSFHGSPQIPTPNIDALAASSIILHNYYTESLCTPSRASLLSGKYPIHIGLQHSEIKSGEPVGLPLDVMIMPEHFKNLGYETHMIGKWHLGYAKKEYTPLYRGFDSFFGFYNDHVDYFDYTNYEASEGPASLAFYGVDLQNGSTVIKDFRGRYATDIFTERALDIIANHNSTNPLFLYVAHLACHAGNDYMPLQAPLNLVAKNTHIRDTKRGIYADNGGEGSGRGKASNWPLRGQKGGSWEGAIRVPCFIWSPLLGLKESRTSKQLMHVSDWLPTLYTAAGGEARELGKIDGYSMWKALIKNSPSPRLEILHNIDPISGMACLRRGDYKLIKGTTPRGKDLWYGQSGFEDIEQPSSSDDIIFKNDSIVKQILEEAGMWLVKTSDSWRINVAVKCKQPPPTDNGSCDLNTSPCLFNVAADPCEYNNLAPQYPRIVKSMLEIIDKYNATATTPLSTKRDSMGDPRCHGFAHVPWMDQDTTSDCPYT</sequence>
<evidence type="ECO:0000313" key="10">
    <source>
        <dbReference type="EMBL" id="KFM82793.1"/>
    </source>
</evidence>
<keyword evidence="4" id="KW-0378">Hydrolase</keyword>
<dbReference type="STRING" id="407821.A0A087UZK4"/>
<reference evidence="10 11" key="1">
    <citation type="submission" date="2013-11" db="EMBL/GenBank/DDBJ databases">
        <title>Genome sequencing of Stegodyphus mimosarum.</title>
        <authorList>
            <person name="Bechsgaard J."/>
        </authorList>
    </citation>
    <scope>NUCLEOTIDE SEQUENCE [LARGE SCALE GENOMIC DNA]</scope>
</reference>
<feature type="domain" description="Sulfatase N-terminal" evidence="9">
    <location>
        <begin position="255"/>
        <end position="322"/>
    </location>
</feature>
<dbReference type="PANTHER" id="PTHR10342:SF273">
    <property type="entry name" value="RE14504P"/>
    <property type="match status" value="1"/>
</dbReference>
<dbReference type="EMBL" id="KK122478">
    <property type="protein sequence ID" value="KFM82793.1"/>
    <property type="molecule type" value="Genomic_DNA"/>
</dbReference>
<keyword evidence="3" id="KW-0479">Metal-binding</keyword>
<evidence type="ECO:0000256" key="2">
    <source>
        <dbReference type="ARBA" id="ARBA00008779"/>
    </source>
</evidence>
<dbReference type="Gene3D" id="3.40.720.10">
    <property type="entry name" value="Alkaline Phosphatase, subunit A"/>
    <property type="match status" value="2"/>
</dbReference>
<evidence type="ECO:0000256" key="8">
    <source>
        <dbReference type="SAM" id="SignalP"/>
    </source>
</evidence>
<dbReference type="PROSITE" id="PS00149">
    <property type="entry name" value="SULFATASE_2"/>
    <property type="match status" value="1"/>
</dbReference>
<dbReference type="InterPro" id="IPR000917">
    <property type="entry name" value="Sulfatase_N"/>
</dbReference>
<dbReference type="CDD" id="cd16029">
    <property type="entry name" value="4-S"/>
    <property type="match status" value="1"/>
</dbReference>
<dbReference type="AlphaFoldDB" id="A0A087UZK4"/>
<dbReference type="GO" id="GO:0046872">
    <property type="term" value="F:metal ion binding"/>
    <property type="evidence" value="ECO:0007669"/>
    <property type="project" value="UniProtKB-KW"/>
</dbReference>
<dbReference type="Gene3D" id="3.30.1120.10">
    <property type="match status" value="1"/>
</dbReference>
<gene>
    <name evidence="10" type="ORF">X975_03349</name>
</gene>
<dbReference type="InterPro" id="IPR017850">
    <property type="entry name" value="Alkaline_phosphatase_core_sf"/>
</dbReference>
<keyword evidence="6" id="KW-0325">Glycoprotein</keyword>
<keyword evidence="11" id="KW-1185">Reference proteome</keyword>
<feature type="chain" id="PRO_5001831122" evidence="8">
    <location>
        <begin position="17"/>
        <end position="525"/>
    </location>
</feature>
<proteinExistence type="inferred from homology"/>
<evidence type="ECO:0000259" key="9">
    <source>
        <dbReference type="Pfam" id="PF00884"/>
    </source>
</evidence>